<dbReference type="GO" id="GO:0016567">
    <property type="term" value="P:protein ubiquitination"/>
    <property type="evidence" value="ECO:0007669"/>
    <property type="project" value="EnsemblPlants"/>
</dbReference>
<evidence type="ECO:0000256" key="9">
    <source>
        <dbReference type="SAM" id="MobiDB-lite"/>
    </source>
</evidence>
<dbReference type="InterPro" id="IPR013083">
    <property type="entry name" value="Znf_RING/FYVE/PHD"/>
</dbReference>
<comment type="catalytic activity">
    <reaction evidence="1">
        <text>S-ubiquitinyl-[E2 ubiquitin-conjugating enzyme]-L-cysteine + [acceptor protein]-L-lysine = [E2 ubiquitin-conjugating enzyme]-L-cysteine + N(6)-ubiquitinyl-[acceptor protein]-L-lysine.</text>
        <dbReference type="EC" id="2.3.2.27"/>
    </reaction>
</comment>
<dbReference type="InParanoid" id="A0A061EL50"/>
<dbReference type="FunCoup" id="A0A061EL50">
    <property type="interactions" value="145"/>
</dbReference>
<dbReference type="Gene3D" id="3.30.40.10">
    <property type="entry name" value="Zinc/RING finger domain, C3HC4 (zinc finger)"/>
    <property type="match status" value="1"/>
</dbReference>
<organism evidence="11 12">
    <name type="scientific">Theobroma cacao</name>
    <name type="common">Cacao</name>
    <name type="synonym">Cocoa</name>
    <dbReference type="NCBI Taxonomy" id="3641"/>
    <lineage>
        <taxon>Eukaryota</taxon>
        <taxon>Viridiplantae</taxon>
        <taxon>Streptophyta</taxon>
        <taxon>Embryophyta</taxon>
        <taxon>Tracheophyta</taxon>
        <taxon>Spermatophyta</taxon>
        <taxon>Magnoliopsida</taxon>
        <taxon>eudicotyledons</taxon>
        <taxon>Gunneridae</taxon>
        <taxon>Pentapetalae</taxon>
        <taxon>rosids</taxon>
        <taxon>malvids</taxon>
        <taxon>Malvales</taxon>
        <taxon>Malvaceae</taxon>
        <taxon>Byttnerioideae</taxon>
        <taxon>Theobroma</taxon>
    </lineage>
</organism>
<keyword evidence="6" id="KW-0833">Ubl conjugation pathway</keyword>
<protein>
    <recommendedName>
        <fullName evidence="2">RING-type E3 ubiquitin transferase</fullName>
        <ecNumber evidence="2">2.3.2.27</ecNumber>
    </recommendedName>
</protein>
<keyword evidence="5 8" id="KW-0863">Zinc-finger</keyword>
<evidence type="ECO:0000256" key="5">
    <source>
        <dbReference type="ARBA" id="ARBA00022771"/>
    </source>
</evidence>
<evidence type="ECO:0000256" key="7">
    <source>
        <dbReference type="ARBA" id="ARBA00022833"/>
    </source>
</evidence>
<proteinExistence type="predicted"/>
<dbReference type="OMA" id="CLEPFNC"/>
<keyword evidence="12" id="KW-1185">Reference proteome</keyword>
<keyword evidence="7" id="KW-0862">Zinc</keyword>
<evidence type="ECO:0000256" key="2">
    <source>
        <dbReference type="ARBA" id="ARBA00012483"/>
    </source>
</evidence>
<feature type="domain" description="RING-type" evidence="10">
    <location>
        <begin position="50"/>
        <end position="90"/>
    </location>
</feature>
<evidence type="ECO:0000313" key="11">
    <source>
        <dbReference type="EMBL" id="EOY05581.1"/>
    </source>
</evidence>
<evidence type="ECO:0000256" key="6">
    <source>
        <dbReference type="ARBA" id="ARBA00022786"/>
    </source>
</evidence>
<dbReference type="GO" id="GO:0009561">
    <property type="term" value="P:megagametogenesis"/>
    <property type="evidence" value="ECO:0007669"/>
    <property type="project" value="EnsemblPlants"/>
</dbReference>
<dbReference type="STRING" id="3641.A0A061EL50"/>
<dbReference type="InterPro" id="IPR001841">
    <property type="entry name" value="Znf_RING"/>
</dbReference>
<evidence type="ECO:0000313" key="12">
    <source>
        <dbReference type="Proteomes" id="UP000026915"/>
    </source>
</evidence>
<dbReference type="GO" id="GO:0055046">
    <property type="term" value="P:microgametogenesis"/>
    <property type="evidence" value="ECO:0007669"/>
    <property type="project" value="EnsemblPlants"/>
</dbReference>
<name>A0A061EL50_THECC</name>
<dbReference type="GO" id="GO:0051726">
    <property type="term" value="P:regulation of cell cycle"/>
    <property type="evidence" value="ECO:0007669"/>
    <property type="project" value="EnsemblPlants"/>
</dbReference>
<dbReference type="GO" id="GO:0061630">
    <property type="term" value="F:ubiquitin protein ligase activity"/>
    <property type="evidence" value="ECO:0007669"/>
    <property type="project" value="UniProtKB-EC"/>
</dbReference>
<dbReference type="Proteomes" id="UP000026915">
    <property type="component" value="Chromosome 4"/>
</dbReference>
<evidence type="ECO:0000256" key="4">
    <source>
        <dbReference type="ARBA" id="ARBA00022723"/>
    </source>
</evidence>
<dbReference type="SMART" id="SM00184">
    <property type="entry name" value="RING"/>
    <property type="match status" value="1"/>
</dbReference>
<evidence type="ECO:0000256" key="8">
    <source>
        <dbReference type="PROSITE-ProRule" id="PRU00175"/>
    </source>
</evidence>
<dbReference type="Pfam" id="PF13639">
    <property type="entry name" value="zf-RING_2"/>
    <property type="match status" value="1"/>
</dbReference>
<feature type="region of interest" description="Disordered" evidence="9">
    <location>
        <begin position="242"/>
        <end position="267"/>
    </location>
</feature>
<dbReference type="GO" id="GO:0004842">
    <property type="term" value="F:ubiquitin-protein transferase activity"/>
    <property type="evidence" value="ECO:0000318"/>
    <property type="project" value="GO_Central"/>
</dbReference>
<dbReference type="AlphaFoldDB" id="A0A061EL50"/>
<dbReference type="PANTHER" id="PTHR46463:SF16">
    <property type="entry name" value="E3 UBIQUITIN-PROTEIN LIGASE RHF1A"/>
    <property type="match status" value="1"/>
</dbReference>
<evidence type="ECO:0000256" key="3">
    <source>
        <dbReference type="ARBA" id="ARBA00022679"/>
    </source>
</evidence>
<evidence type="ECO:0000259" key="10">
    <source>
        <dbReference type="PROSITE" id="PS50089"/>
    </source>
</evidence>
<dbReference type="EMBL" id="CM001882">
    <property type="protein sequence ID" value="EOY05581.1"/>
    <property type="molecule type" value="Genomic_DNA"/>
</dbReference>
<dbReference type="GO" id="GO:0008270">
    <property type="term" value="F:zinc ion binding"/>
    <property type="evidence" value="ECO:0007669"/>
    <property type="project" value="UniProtKB-KW"/>
</dbReference>
<evidence type="ECO:0000256" key="1">
    <source>
        <dbReference type="ARBA" id="ARBA00000900"/>
    </source>
</evidence>
<keyword evidence="3" id="KW-0808">Transferase</keyword>
<reference evidence="11 12" key="1">
    <citation type="journal article" date="2013" name="Genome Biol.">
        <title>The genome sequence of the most widely cultivated cacao type and its use to identify candidate genes regulating pod color.</title>
        <authorList>
            <person name="Motamayor J.C."/>
            <person name="Mockaitis K."/>
            <person name="Schmutz J."/>
            <person name="Haiminen N."/>
            <person name="Iii D.L."/>
            <person name="Cornejo O."/>
            <person name="Findley S.D."/>
            <person name="Zheng P."/>
            <person name="Utro F."/>
            <person name="Royaert S."/>
            <person name="Saski C."/>
            <person name="Jenkins J."/>
            <person name="Podicheti R."/>
            <person name="Zhao M."/>
            <person name="Scheffler B.E."/>
            <person name="Stack J.C."/>
            <person name="Feltus F.A."/>
            <person name="Mustiga G.M."/>
            <person name="Amores F."/>
            <person name="Phillips W."/>
            <person name="Marelli J.P."/>
            <person name="May G.D."/>
            <person name="Shapiro H."/>
            <person name="Ma J."/>
            <person name="Bustamante C.D."/>
            <person name="Schnell R.J."/>
            <person name="Main D."/>
            <person name="Gilbert D."/>
            <person name="Parida L."/>
            <person name="Kuhn D.N."/>
        </authorList>
    </citation>
    <scope>NUCLEOTIDE SEQUENCE [LARGE SCALE GENOMIC DNA]</scope>
    <source>
        <strain evidence="12">cv. Matina 1-6</strain>
    </source>
</reference>
<dbReference type="eggNOG" id="KOG0800">
    <property type="taxonomic scope" value="Eukaryota"/>
</dbReference>
<sequence>MADFTSSPSAAVDSSCSMLEKPIALMAASSSSPPSSSYGGVLDDGSEDGCSICLEPFSAQDPATVTSCRHEYHLQCILEWSQRSKECPICWQSFVLKDPASQELLDTVRIERHCRSRNPSPAVLIDFHHFHDGFGAEEDASHSDDSDFDERILQHLAAAASRARYVRRRERQRSFGLDPSQVLFFTSPEHMLHTQQTNPTSPDECQNLRYGLSQPDSLASVIPNVDPPLPVNPSVDVVSSSAVSGDKAIDSRQPQVDTPHRPSSSETFSFTESIKSKWSIASARYLCFNSGLFETDNYVLLMAWMYCNRYKESISKGTRGLKEKLLARNNSVKELSKGVQREMSAGIAGVAKMIERLDIATKRPGASIPVSGGTGGTSNILFKGKGVQENVIAQGLNKNCAEFNHGLNSEEPSYSSCTIPGKVEVSRTQRGQ</sequence>
<dbReference type="EC" id="2.3.2.27" evidence="2"/>
<accession>A0A061EL50</accession>
<keyword evidence="4" id="KW-0479">Metal-binding</keyword>
<dbReference type="GO" id="GO:0010498">
    <property type="term" value="P:proteasomal protein catabolic process"/>
    <property type="evidence" value="ECO:0007669"/>
    <property type="project" value="EnsemblPlants"/>
</dbReference>
<dbReference type="PROSITE" id="PS50089">
    <property type="entry name" value="ZF_RING_2"/>
    <property type="match status" value="1"/>
</dbReference>
<dbReference type="PANTHER" id="PTHR46463">
    <property type="entry name" value="ZINC FINGER, RING/FYVE/PHD-TYPE"/>
    <property type="match status" value="1"/>
</dbReference>
<dbReference type="Gramene" id="EOY05581">
    <property type="protein sequence ID" value="EOY05581"/>
    <property type="gene ID" value="TCM_020549"/>
</dbReference>
<gene>
    <name evidence="11" type="ORF">TCM_020549</name>
</gene>
<dbReference type="SUPFAM" id="SSF57850">
    <property type="entry name" value="RING/U-box"/>
    <property type="match status" value="1"/>
</dbReference>